<gene>
    <name evidence="1" type="ORF">I8Y21_006299</name>
</gene>
<dbReference type="EMBL" id="DACSEO010000207">
    <property type="protein sequence ID" value="HAT1685433.1"/>
    <property type="molecule type" value="Genomic_DNA"/>
</dbReference>
<dbReference type="Gene3D" id="6.20.70.20">
    <property type="match status" value="1"/>
</dbReference>
<evidence type="ECO:0000313" key="2">
    <source>
        <dbReference type="Proteomes" id="UP000856143"/>
    </source>
</evidence>
<dbReference type="AlphaFoldDB" id="A0AAN5LGB3"/>
<reference evidence="1" key="2">
    <citation type="submission" date="2020-11" db="EMBL/GenBank/DDBJ databases">
        <authorList>
            <consortium name="NCBI Pathogen Detection Project"/>
        </authorList>
    </citation>
    <scope>NUCLEOTIDE SEQUENCE</scope>
    <source>
        <strain evidence="1">R404</strain>
    </source>
</reference>
<evidence type="ECO:0000313" key="1">
    <source>
        <dbReference type="EMBL" id="HAT1685433.1"/>
    </source>
</evidence>
<dbReference type="Proteomes" id="UP000856143">
    <property type="component" value="Unassembled WGS sequence"/>
</dbReference>
<comment type="caution">
    <text evidence="1">The sequence shown here is derived from an EMBL/GenBank/DDBJ whole genome shotgun (WGS) entry which is preliminary data.</text>
</comment>
<name>A0AAN5LGB3_KLEOX</name>
<accession>A0AAN5LGB3</accession>
<reference evidence="1" key="1">
    <citation type="journal article" date="2018" name="Genome Biol.">
        <title>SKESA: strategic k-mer extension for scrupulous assemblies.</title>
        <authorList>
            <person name="Souvorov A."/>
            <person name="Agarwala R."/>
            <person name="Lipman D.J."/>
        </authorList>
    </citation>
    <scope>NUCLEOTIDE SEQUENCE</scope>
    <source>
        <strain evidence="1">R404</strain>
    </source>
</reference>
<protein>
    <submittedName>
        <fullName evidence="1">Phage tail protein</fullName>
    </submittedName>
</protein>
<organism evidence="1 2">
    <name type="scientific">Klebsiella oxytoca</name>
    <dbReference type="NCBI Taxonomy" id="571"/>
    <lineage>
        <taxon>Bacteria</taxon>
        <taxon>Pseudomonadati</taxon>
        <taxon>Pseudomonadota</taxon>
        <taxon>Gammaproteobacteria</taxon>
        <taxon>Enterobacterales</taxon>
        <taxon>Enterobacteriaceae</taxon>
        <taxon>Klebsiella/Raoultella group</taxon>
        <taxon>Klebsiella</taxon>
    </lineage>
</organism>
<sequence length="119" mass="13535">MTTDIATTGRVHAGNAFFQGDGNIWGTRWNPSGAWLWDTITAQLNTHATTDYVNQTFVRDIRLGSLESAQVWKAYGYGDQPPYTITGVYNFNHDEVIDTIFRRPLQKNINGVWYSIAYL</sequence>
<proteinExistence type="predicted"/>